<evidence type="ECO:0000256" key="3">
    <source>
        <dbReference type="ARBA" id="ARBA00022475"/>
    </source>
</evidence>
<evidence type="ECO:0000313" key="9">
    <source>
        <dbReference type="EMBL" id="GAA2219614.1"/>
    </source>
</evidence>
<dbReference type="CDD" id="cd06261">
    <property type="entry name" value="TM_PBP2"/>
    <property type="match status" value="1"/>
</dbReference>
<evidence type="ECO:0000313" key="10">
    <source>
        <dbReference type="Proteomes" id="UP001499843"/>
    </source>
</evidence>
<evidence type="ECO:0000256" key="1">
    <source>
        <dbReference type="ARBA" id="ARBA00004651"/>
    </source>
</evidence>
<dbReference type="InterPro" id="IPR035906">
    <property type="entry name" value="MetI-like_sf"/>
</dbReference>
<keyword evidence="3" id="KW-1003">Cell membrane</keyword>
<dbReference type="PROSITE" id="PS50928">
    <property type="entry name" value="ABC_TM1"/>
    <property type="match status" value="1"/>
</dbReference>
<dbReference type="Pfam" id="PF00528">
    <property type="entry name" value="BPD_transp_1"/>
    <property type="match status" value="1"/>
</dbReference>
<comment type="similarity">
    <text evidence="7">Belongs to the binding-protein-dependent transport system permease family.</text>
</comment>
<proteinExistence type="inferred from homology"/>
<feature type="transmembrane region" description="Helical" evidence="7">
    <location>
        <begin position="223"/>
        <end position="243"/>
    </location>
</feature>
<comment type="subcellular location">
    <subcellularLocation>
        <location evidence="1 7">Cell membrane</location>
        <topology evidence="1 7">Multi-pass membrane protein</topology>
    </subcellularLocation>
</comment>
<feature type="transmembrane region" description="Helical" evidence="7">
    <location>
        <begin position="102"/>
        <end position="122"/>
    </location>
</feature>
<evidence type="ECO:0000256" key="6">
    <source>
        <dbReference type="ARBA" id="ARBA00023136"/>
    </source>
</evidence>
<dbReference type="Proteomes" id="UP001499843">
    <property type="component" value="Unassembled WGS sequence"/>
</dbReference>
<accession>A0ABN3D4Q6</accession>
<comment type="caution">
    <text evidence="9">The sequence shown here is derived from an EMBL/GenBank/DDBJ whole genome shotgun (WGS) entry which is preliminary data.</text>
</comment>
<protein>
    <submittedName>
        <fullName evidence="9">ABC transporter permease</fullName>
    </submittedName>
</protein>
<evidence type="ECO:0000259" key="8">
    <source>
        <dbReference type="PROSITE" id="PS50928"/>
    </source>
</evidence>
<feature type="domain" description="ABC transmembrane type-1" evidence="8">
    <location>
        <begin position="60"/>
        <end position="244"/>
    </location>
</feature>
<dbReference type="Gene3D" id="1.10.3720.10">
    <property type="entry name" value="MetI-like"/>
    <property type="match status" value="1"/>
</dbReference>
<evidence type="ECO:0000256" key="2">
    <source>
        <dbReference type="ARBA" id="ARBA00022448"/>
    </source>
</evidence>
<evidence type="ECO:0000256" key="5">
    <source>
        <dbReference type="ARBA" id="ARBA00022989"/>
    </source>
</evidence>
<gene>
    <name evidence="9" type="ORF">GCM10009850_121070</name>
</gene>
<keyword evidence="5 7" id="KW-1133">Transmembrane helix</keyword>
<dbReference type="SUPFAM" id="SSF161098">
    <property type="entry name" value="MetI-like"/>
    <property type="match status" value="1"/>
</dbReference>
<evidence type="ECO:0000256" key="7">
    <source>
        <dbReference type="RuleBase" id="RU363032"/>
    </source>
</evidence>
<organism evidence="9 10">
    <name type="scientific">Nonomuraea monospora</name>
    <dbReference type="NCBI Taxonomy" id="568818"/>
    <lineage>
        <taxon>Bacteria</taxon>
        <taxon>Bacillati</taxon>
        <taxon>Actinomycetota</taxon>
        <taxon>Actinomycetes</taxon>
        <taxon>Streptosporangiales</taxon>
        <taxon>Streptosporangiaceae</taxon>
        <taxon>Nonomuraea</taxon>
    </lineage>
</organism>
<feature type="transmembrane region" description="Helical" evidence="7">
    <location>
        <begin position="189"/>
        <end position="211"/>
    </location>
</feature>
<evidence type="ECO:0000256" key="4">
    <source>
        <dbReference type="ARBA" id="ARBA00022692"/>
    </source>
</evidence>
<keyword evidence="4 7" id="KW-0812">Transmembrane</keyword>
<dbReference type="EMBL" id="BAAAQX010000077">
    <property type="protein sequence ID" value="GAA2219614.1"/>
    <property type="molecule type" value="Genomic_DNA"/>
</dbReference>
<dbReference type="PANTHER" id="PTHR30151">
    <property type="entry name" value="ALKANE SULFONATE ABC TRANSPORTER-RELATED, MEMBRANE SUBUNIT"/>
    <property type="match status" value="1"/>
</dbReference>
<keyword evidence="6 7" id="KW-0472">Membrane</keyword>
<name>A0ABN3D4Q6_9ACTN</name>
<dbReference type="InterPro" id="IPR000515">
    <property type="entry name" value="MetI-like"/>
</dbReference>
<keyword evidence="2 7" id="KW-0813">Transport</keyword>
<dbReference type="PANTHER" id="PTHR30151:SF0">
    <property type="entry name" value="ABC TRANSPORTER PERMEASE PROTEIN MJ0413-RELATED"/>
    <property type="match status" value="1"/>
</dbReference>
<feature type="transmembrane region" description="Helical" evidence="7">
    <location>
        <begin position="68"/>
        <end position="90"/>
    </location>
</feature>
<sequence length="273" mass="30251">MSRMSRALRTLAWEFSVPVVLIAVWWVVSARSGSLYYPPLSHILTRFQELWLFERFTSDALPSVTNLAVGYLSAVVVGIGLGVAMGLTPWLRETVNPPVQFLRALPAVALLPLAIQLLGIGWSMKAGVIFFGSLWPILLNTVDGVRSIDPLVNDMARSYRITRRQRVLRIVLPAAGPQIFVGLRASLSVAVILLLASELVGSTAGIGFFVLQAQRQFNITDMWTGMVLLGLLGYLLNLALQAVERRVLSWHFARRRKNSPESRSQNKKESAVD</sequence>
<reference evidence="9 10" key="1">
    <citation type="journal article" date="2019" name="Int. J. Syst. Evol. Microbiol.">
        <title>The Global Catalogue of Microorganisms (GCM) 10K type strain sequencing project: providing services to taxonomists for standard genome sequencing and annotation.</title>
        <authorList>
            <consortium name="The Broad Institute Genomics Platform"/>
            <consortium name="The Broad Institute Genome Sequencing Center for Infectious Disease"/>
            <person name="Wu L."/>
            <person name="Ma J."/>
        </authorList>
    </citation>
    <scope>NUCLEOTIDE SEQUENCE [LARGE SCALE GENOMIC DNA]</scope>
    <source>
        <strain evidence="9 10">JCM 16114</strain>
    </source>
</reference>
<keyword evidence="10" id="KW-1185">Reference proteome</keyword>
<feature type="transmembrane region" description="Helical" evidence="7">
    <location>
        <begin position="12"/>
        <end position="28"/>
    </location>
</feature>